<dbReference type="EMBL" id="KT962245">
    <property type="protein sequence ID" value="ALO80165.1"/>
    <property type="molecule type" value="Genomic_RNA"/>
</dbReference>
<organism evidence="2 3">
    <name type="scientific">Cellulophaga phage phi4:1_13</name>
    <dbReference type="NCBI Taxonomy" id="1747284"/>
    <lineage>
        <taxon>Viruses</taxon>
        <taxon>Duplodnaviria</taxon>
        <taxon>Heunggongvirae</taxon>
        <taxon>Uroviricota</taxon>
        <taxon>Caudoviricetes</taxon>
        <taxon>Lightbulbvirus</taxon>
        <taxon>Lightbulbvirus Cba41</taxon>
    </lineage>
</organism>
<proteinExistence type="predicted"/>
<evidence type="ECO:0000256" key="1">
    <source>
        <dbReference type="SAM" id="MobiDB-lite"/>
    </source>
</evidence>
<gene>
    <name evidence="2" type="ORF">Phi4113_156</name>
</gene>
<protein>
    <submittedName>
        <fullName evidence="2">Uncharacterized protein</fullName>
    </submittedName>
</protein>
<evidence type="ECO:0000313" key="3">
    <source>
        <dbReference type="Proteomes" id="UP000229115"/>
    </source>
</evidence>
<feature type="compositionally biased region" description="Basic residues" evidence="1">
    <location>
        <begin position="13"/>
        <end position="26"/>
    </location>
</feature>
<sequence>MFYLGAIVAATRKKRQGKRKNKRKKDSHPIHNTSKEEYYHRISKGKCGSCGEDSGEYLGICDECRYS</sequence>
<name>A0A0S2MW76_9CAUD</name>
<evidence type="ECO:0000313" key="2">
    <source>
        <dbReference type="EMBL" id="ALO80165.1"/>
    </source>
</evidence>
<reference evidence="2 3" key="1">
    <citation type="submission" date="2015-10" db="EMBL/GenBank/DDBJ databases">
        <title>Large-scale maps of variable infection efficiencies in aquatic Bacteriodetes phage-host model systems.</title>
        <authorList>
            <person name="Holmfeldt K."/>
            <person name="Solonenko N."/>
            <person name="Howard-Varona C."/>
            <person name="Moreno M."/>
            <person name="Malmstrom R.R."/>
            <person name="Blow M.J."/>
            <person name="Sullivan M.B."/>
        </authorList>
    </citation>
    <scope>NUCLEOTIDE SEQUENCE [LARGE SCALE GENOMIC DNA]</scope>
</reference>
<dbReference type="Proteomes" id="UP000229115">
    <property type="component" value="Segment"/>
</dbReference>
<feature type="region of interest" description="Disordered" evidence="1">
    <location>
        <begin position="13"/>
        <end position="34"/>
    </location>
</feature>
<accession>A0A0S2MW76</accession>